<accession>A0AAV1ZA86</accession>
<name>A0AAV1ZA86_9ARAC</name>
<proteinExistence type="predicted"/>
<dbReference type="EMBL" id="CAXIEN010000030">
    <property type="protein sequence ID" value="CAL1267898.1"/>
    <property type="molecule type" value="Genomic_DNA"/>
</dbReference>
<protein>
    <submittedName>
        <fullName evidence="1">Uncharacterized protein</fullName>
    </submittedName>
</protein>
<gene>
    <name evidence="1" type="ORF">LARSCL_LOCUS3885</name>
</gene>
<keyword evidence="2" id="KW-1185">Reference proteome</keyword>
<comment type="caution">
    <text evidence="1">The sequence shown here is derived from an EMBL/GenBank/DDBJ whole genome shotgun (WGS) entry which is preliminary data.</text>
</comment>
<dbReference type="AlphaFoldDB" id="A0AAV1ZA86"/>
<evidence type="ECO:0000313" key="2">
    <source>
        <dbReference type="Proteomes" id="UP001497382"/>
    </source>
</evidence>
<evidence type="ECO:0000313" key="1">
    <source>
        <dbReference type="EMBL" id="CAL1267898.1"/>
    </source>
</evidence>
<reference evidence="1 2" key="1">
    <citation type="submission" date="2024-04" db="EMBL/GenBank/DDBJ databases">
        <authorList>
            <person name="Rising A."/>
            <person name="Reimegard J."/>
            <person name="Sonavane S."/>
            <person name="Akerstrom W."/>
            <person name="Nylinder S."/>
            <person name="Hedman E."/>
            <person name="Kallberg Y."/>
        </authorList>
    </citation>
    <scope>NUCLEOTIDE SEQUENCE [LARGE SCALE GENOMIC DNA]</scope>
</reference>
<organism evidence="1 2">
    <name type="scientific">Larinioides sclopetarius</name>
    <dbReference type="NCBI Taxonomy" id="280406"/>
    <lineage>
        <taxon>Eukaryota</taxon>
        <taxon>Metazoa</taxon>
        <taxon>Ecdysozoa</taxon>
        <taxon>Arthropoda</taxon>
        <taxon>Chelicerata</taxon>
        <taxon>Arachnida</taxon>
        <taxon>Araneae</taxon>
        <taxon>Araneomorphae</taxon>
        <taxon>Entelegynae</taxon>
        <taxon>Araneoidea</taxon>
        <taxon>Araneidae</taxon>
        <taxon>Larinioides</taxon>
    </lineage>
</organism>
<dbReference type="Proteomes" id="UP001497382">
    <property type="component" value="Unassembled WGS sequence"/>
</dbReference>
<sequence>MCYIREIMFFYQLKKCWLSVMLEGRKLPLKQLLIFQKDKMKEEGIITQAVN</sequence>